<comment type="caution">
    <text evidence="2">The sequence shown here is derived from an EMBL/GenBank/DDBJ whole genome shotgun (WGS) entry which is preliminary data.</text>
</comment>
<sequence>MAQPKIFALNKLTFNDSYPGLDITTIESMLPSKFKGREHFIDFYSRYNGGYFDGGAFIYRDLFYKITTKDPNLFEIESFHYIETPGILQHPRLLSITEVINNKKISYPRNPEFFQNNIPFAGNCGDNDFWLDTVTGSVKYTAMEDDIGPNNAILVAPSFLDFYTQIQGSRRN</sequence>
<evidence type="ECO:0000313" key="3">
    <source>
        <dbReference type="Proteomes" id="UP000233399"/>
    </source>
</evidence>
<evidence type="ECO:0000259" key="1">
    <source>
        <dbReference type="Pfam" id="PF09346"/>
    </source>
</evidence>
<feature type="domain" description="Knr4/Smi1-like" evidence="1">
    <location>
        <begin position="38"/>
        <end position="163"/>
    </location>
</feature>
<name>A0A2N1IS86_9PSED</name>
<accession>A0A2N1IS86</accession>
<gene>
    <name evidence="2" type="ORF">CXB65_13175</name>
</gene>
<dbReference type="AlphaFoldDB" id="A0A2N1IS86"/>
<dbReference type="Pfam" id="PF09346">
    <property type="entry name" value="SMI1_KNR4"/>
    <property type="match status" value="1"/>
</dbReference>
<dbReference type="Proteomes" id="UP000233399">
    <property type="component" value="Unassembled WGS sequence"/>
</dbReference>
<dbReference type="InterPro" id="IPR037883">
    <property type="entry name" value="Knr4/Smi1-like_sf"/>
</dbReference>
<evidence type="ECO:0000313" key="2">
    <source>
        <dbReference type="EMBL" id="PKI22430.1"/>
    </source>
</evidence>
<dbReference type="RefSeq" id="WP_004576454.1">
    <property type="nucleotide sequence ID" value="NZ_PJCG01000019.1"/>
</dbReference>
<dbReference type="EMBL" id="PJCG01000019">
    <property type="protein sequence ID" value="PKI22430.1"/>
    <property type="molecule type" value="Genomic_DNA"/>
</dbReference>
<reference evidence="2 3" key="1">
    <citation type="submission" date="2017-12" db="EMBL/GenBank/DDBJ databases">
        <title>Isolation and characterization of an aerobic denitrifying Pseudomonas monteilii CY06 from aquaculture ponds.</title>
        <authorList>
            <person name="Ma Q."/>
            <person name="Cai Y."/>
            <person name="He Z."/>
        </authorList>
    </citation>
    <scope>NUCLEOTIDE SEQUENCE [LARGE SCALE GENOMIC DNA]</scope>
    <source>
        <strain evidence="2 3">CY06</strain>
    </source>
</reference>
<protein>
    <submittedName>
        <fullName evidence="2">SMI1/KNR4 family protein</fullName>
    </submittedName>
</protein>
<dbReference type="SUPFAM" id="SSF160631">
    <property type="entry name" value="SMI1/KNR4-like"/>
    <property type="match status" value="1"/>
</dbReference>
<proteinExistence type="predicted"/>
<dbReference type="InterPro" id="IPR018958">
    <property type="entry name" value="Knr4/Smi1-like_dom"/>
</dbReference>
<organism evidence="2 3">
    <name type="scientific">Pseudomonas monteilii</name>
    <dbReference type="NCBI Taxonomy" id="76759"/>
    <lineage>
        <taxon>Bacteria</taxon>
        <taxon>Pseudomonadati</taxon>
        <taxon>Pseudomonadota</taxon>
        <taxon>Gammaproteobacteria</taxon>
        <taxon>Pseudomonadales</taxon>
        <taxon>Pseudomonadaceae</taxon>
        <taxon>Pseudomonas</taxon>
    </lineage>
</organism>
<dbReference type="Gene3D" id="3.40.1580.10">
    <property type="entry name" value="SMI1/KNR4-like"/>
    <property type="match status" value="1"/>
</dbReference>